<dbReference type="AlphaFoldDB" id="A0A550CL97"/>
<organism evidence="2 3">
    <name type="scientific">Schizophyllum amplum</name>
    <dbReference type="NCBI Taxonomy" id="97359"/>
    <lineage>
        <taxon>Eukaryota</taxon>
        <taxon>Fungi</taxon>
        <taxon>Dikarya</taxon>
        <taxon>Basidiomycota</taxon>
        <taxon>Agaricomycotina</taxon>
        <taxon>Agaricomycetes</taxon>
        <taxon>Agaricomycetidae</taxon>
        <taxon>Agaricales</taxon>
        <taxon>Schizophyllaceae</taxon>
        <taxon>Schizophyllum</taxon>
    </lineage>
</organism>
<protein>
    <recommendedName>
        <fullName evidence="1">AB hydrolase-1 domain-containing protein</fullName>
    </recommendedName>
</protein>
<sequence length="324" mass="36006">MTFERTITTQCGTNFKAIDTGAPDAPGYLTLVFLHGWGVPSTAGIANRIAELAFSQGVRFIGVNRRGYAGSTPYSPEETRVFTEGASDERGDLYRGEGRHYVYMLDTLIKDGSIGEGGVAFVAWSAGNSYLSSMIDAINFVPGEVRERVSEKTKAFIYYALHSLNRRRIAPADRYSAFLAWFASYFKHDLASRDDEKLGTRADPTRTPTDQEEHFYPVMTDLAGATPGDAGIMSPDFEPFVRSARDSAFFSEATWKAWGQPKISYVSAGASLWMMVWAAWAMEDEVKAHNALSRVTFKVIEEGNHYSLYDHPKETLQTFLACAK</sequence>
<dbReference type="Pfam" id="PF12697">
    <property type="entry name" value="Abhydrolase_6"/>
    <property type="match status" value="1"/>
</dbReference>
<dbReference type="Gene3D" id="3.40.50.1820">
    <property type="entry name" value="alpha/beta hydrolase"/>
    <property type="match status" value="1"/>
</dbReference>
<evidence type="ECO:0000313" key="3">
    <source>
        <dbReference type="Proteomes" id="UP000320762"/>
    </source>
</evidence>
<dbReference type="OrthoDB" id="3251587at2759"/>
<dbReference type="Proteomes" id="UP000320762">
    <property type="component" value="Unassembled WGS sequence"/>
</dbReference>
<feature type="domain" description="AB hydrolase-1" evidence="1">
    <location>
        <begin position="31"/>
        <end position="316"/>
    </location>
</feature>
<dbReference type="SUPFAM" id="SSF53474">
    <property type="entry name" value="alpha/beta-Hydrolases"/>
    <property type="match status" value="1"/>
</dbReference>
<comment type="caution">
    <text evidence="2">The sequence shown here is derived from an EMBL/GenBank/DDBJ whole genome shotgun (WGS) entry which is preliminary data.</text>
</comment>
<accession>A0A550CL97</accession>
<evidence type="ECO:0000313" key="2">
    <source>
        <dbReference type="EMBL" id="TRM65585.1"/>
    </source>
</evidence>
<evidence type="ECO:0000259" key="1">
    <source>
        <dbReference type="Pfam" id="PF12697"/>
    </source>
</evidence>
<dbReference type="InterPro" id="IPR000073">
    <property type="entry name" value="AB_hydrolase_1"/>
</dbReference>
<reference evidence="2 3" key="1">
    <citation type="journal article" date="2019" name="New Phytol.">
        <title>Comparative genomics reveals unique wood-decay strategies and fruiting body development in the Schizophyllaceae.</title>
        <authorList>
            <person name="Almasi E."/>
            <person name="Sahu N."/>
            <person name="Krizsan K."/>
            <person name="Balint B."/>
            <person name="Kovacs G.M."/>
            <person name="Kiss B."/>
            <person name="Cseklye J."/>
            <person name="Drula E."/>
            <person name="Henrissat B."/>
            <person name="Nagy I."/>
            <person name="Chovatia M."/>
            <person name="Adam C."/>
            <person name="LaButti K."/>
            <person name="Lipzen A."/>
            <person name="Riley R."/>
            <person name="Grigoriev I.V."/>
            <person name="Nagy L.G."/>
        </authorList>
    </citation>
    <scope>NUCLEOTIDE SEQUENCE [LARGE SCALE GENOMIC DNA]</scope>
    <source>
        <strain evidence="2 3">NL-1724</strain>
    </source>
</reference>
<name>A0A550CL97_9AGAR</name>
<proteinExistence type="predicted"/>
<gene>
    <name evidence="2" type="ORF">BD626DRAFT_535935</name>
</gene>
<dbReference type="InterPro" id="IPR029058">
    <property type="entry name" value="AB_hydrolase_fold"/>
</dbReference>
<keyword evidence="3" id="KW-1185">Reference proteome</keyword>
<dbReference type="EMBL" id="VDMD01000005">
    <property type="protein sequence ID" value="TRM65585.1"/>
    <property type="molecule type" value="Genomic_DNA"/>
</dbReference>